<dbReference type="Pfam" id="PF19823">
    <property type="entry name" value="DUF6305"/>
    <property type="match status" value="1"/>
</dbReference>
<dbReference type="RefSeq" id="WP_006492107.1">
    <property type="nucleotide sequence ID" value="NC_017934.1"/>
</dbReference>
<organism evidence="2 3">
    <name type="scientific">Mesotoga prima MesG1.Ag.4.2</name>
    <dbReference type="NCBI Taxonomy" id="660470"/>
    <lineage>
        <taxon>Bacteria</taxon>
        <taxon>Thermotogati</taxon>
        <taxon>Thermotogota</taxon>
        <taxon>Thermotogae</taxon>
        <taxon>Kosmotogales</taxon>
        <taxon>Kosmotogaceae</taxon>
        <taxon>Mesotoga</taxon>
    </lineage>
</organism>
<dbReference type="HOGENOM" id="CLU_107131_1_0_0"/>
<dbReference type="Proteomes" id="UP000002881">
    <property type="component" value="Chromosome"/>
</dbReference>
<dbReference type="eggNOG" id="ENOG5030SR3">
    <property type="taxonomic scope" value="Bacteria"/>
</dbReference>
<keyword evidence="3" id="KW-1185">Reference proteome</keyword>
<dbReference type="InterPro" id="IPR046272">
    <property type="entry name" value="DUF6305"/>
</dbReference>
<dbReference type="GeneID" id="87106340"/>
<dbReference type="AlphaFoldDB" id="I2F2R1"/>
<gene>
    <name evidence="2" type="ORF">Theba_0488</name>
</gene>
<evidence type="ECO:0000259" key="1">
    <source>
        <dbReference type="Pfam" id="PF19823"/>
    </source>
</evidence>
<feature type="domain" description="DUF6305" evidence="1">
    <location>
        <begin position="34"/>
        <end position="197"/>
    </location>
</feature>
<name>I2F2R1_9BACT</name>
<protein>
    <recommendedName>
        <fullName evidence="1">DUF6305 domain-containing protein</fullName>
    </recommendedName>
</protein>
<sequence precursor="true">MRKVLIVVLLSMVLFTTGLFAVVSGDPVVEGQLPFLLTNAGQGPGGKMARLLIWQSGAIEDTDFDYNAEPLKENPNDLTAREYKMLFVIIGSSAKGLGASGITIDEEIVRLNKMIEEAKRLNMFIIAAHIEGKARRGNPGSADERSIDAIAPYADYLIVMKEGNLDGKFTRIAEEKDIPLTLIDNTIDFMQVIKLMFPAE</sequence>
<evidence type="ECO:0000313" key="2">
    <source>
        <dbReference type="EMBL" id="AFK06214.1"/>
    </source>
</evidence>
<dbReference type="EMBL" id="CP003532">
    <property type="protein sequence ID" value="AFK06214.1"/>
    <property type="molecule type" value="Genomic_DNA"/>
</dbReference>
<proteinExistence type="predicted"/>
<accession>I2F2R1</accession>
<dbReference type="STRING" id="660470.Theba_0488"/>
<evidence type="ECO:0000313" key="3">
    <source>
        <dbReference type="Proteomes" id="UP000002881"/>
    </source>
</evidence>
<dbReference type="KEGG" id="mpg:Theba_0488"/>
<reference evidence="2 3" key="1">
    <citation type="journal article" date="2012" name="Genome Biol. Evol.">
        <title>Genome Sequence of the Mesophilic Thermotogales Bacterium Mesotoga prima MesG1.Ag.4.2 Reveals the Largest Thermotogales Genome To Date.</title>
        <authorList>
            <person name="Zhaxybayeva O."/>
            <person name="Swithers K.S."/>
            <person name="Foght J."/>
            <person name="Green A.G."/>
            <person name="Bruce D."/>
            <person name="Detter C."/>
            <person name="Han S."/>
            <person name="Teshima H."/>
            <person name="Han J."/>
            <person name="Woyke T."/>
            <person name="Pitluck S."/>
            <person name="Nolan M."/>
            <person name="Ivanova N."/>
            <person name="Pati A."/>
            <person name="Land M.L."/>
            <person name="Dlutek M."/>
            <person name="Doolittle W.F."/>
            <person name="Noll K.M."/>
            <person name="Nesbo C.L."/>
        </authorList>
    </citation>
    <scope>NUCLEOTIDE SEQUENCE [LARGE SCALE GENOMIC DNA]</scope>
    <source>
        <strain evidence="3">mesG1.Ag.4.2</strain>
    </source>
</reference>